<dbReference type="InterPro" id="IPR051799">
    <property type="entry name" value="NADH_flavin_oxidoreductase"/>
</dbReference>
<name>A0AAD7AEH3_9AGAR</name>
<keyword evidence="4" id="KW-0560">Oxidoreductase</keyword>
<evidence type="ECO:0000256" key="5">
    <source>
        <dbReference type="SAM" id="Phobius"/>
    </source>
</evidence>
<dbReference type="Pfam" id="PF00724">
    <property type="entry name" value="Oxidored_FMN"/>
    <property type="match status" value="1"/>
</dbReference>
<reference evidence="7" key="1">
    <citation type="submission" date="2023-03" db="EMBL/GenBank/DDBJ databases">
        <title>Massive genome expansion in bonnet fungi (Mycena s.s.) driven by repeated elements and novel gene families across ecological guilds.</title>
        <authorList>
            <consortium name="Lawrence Berkeley National Laboratory"/>
            <person name="Harder C.B."/>
            <person name="Miyauchi S."/>
            <person name="Viragh M."/>
            <person name="Kuo A."/>
            <person name="Thoen E."/>
            <person name="Andreopoulos B."/>
            <person name="Lu D."/>
            <person name="Skrede I."/>
            <person name="Drula E."/>
            <person name="Henrissat B."/>
            <person name="Morin E."/>
            <person name="Kohler A."/>
            <person name="Barry K."/>
            <person name="LaButti K."/>
            <person name="Morin E."/>
            <person name="Salamov A."/>
            <person name="Lipzen A."/>
            <person name="Mereny Z."/>
            <person name="Hegedus B."/>
            <person name="Baldrian P."/>
            <person name="Stursova M."/>
            <person name="Weitz H."/>
            <person name="Taylor A."/>
            <person name="Grigoriev I.V."/>
            <person name="Nagy L.G."/>
            <person name="Martin F."/>
            <person name="Kauserud H."/>
        </authorList>
    </citation>
    <scope>NUCLEOTIDE SEQUENCE</scope>
    <source>
        <strain evidence="7">CBHHK002</strain>
    </source>
</reference>
<dbReference type="GO" id="GO:0016491">
    <property type="term" value="F:oxidoreductase activity"/>
    <property type="evidence" value="ECO:0007669"/>
    <property type="project" value="UniProtKB-KW"/>
</dbReference>
<feature type="transmembrane region" description="Helical" evidence="5">
    <location>
        <begin position="447"/>
        <end position="465"/>
    </location>
</feature>
<dbReference type="AlphaFoldDB" id="A0AAD7AEH3"/>
<evidence type="ECO:0000256" key="1">
    <source>
        <dbReference type="ARBA" id="ARBA00005979"/>
    </source>
</evidence>
<gene>
    <name evidence="7" type="ORF">DFH08DRAFT_507803</name>
</gene>
<dbReference type="PANTHER" id="PTHR43656:SF2">
    <property type="entry name" value="BINDING OXIDOREDUCTASE, PUTATIVE (AFU_ORTHOLOGUE AFUA_2G08260)-RELATED"/>
    <property type="match status" value="1"/>
</dbReference>
<dbReference type="PANTHER" id="PTHR43656">
    <property type="entry name" value="BINDING OXIDOREDUCTASE, PUTATIVE (AFU_ORTHOLOGUE AFUA_2G08260)-RELATED"/>
    <property type="match status" value="1"/>
</dbReference>
<dbReference type="Proteomes" id="UP001218218">
    <property type="component" value="Unassembled WGS sequence"/>
</dbReference>
<dbReference type="InterPro" id="IPR001155">
    <property type="entry name" value="OxRdtase_FMN_N"/>
</dbReference>
<comment type="caution">
    <text evidence="7">The sequence shown here is derived from an EMBL/GenBank/DDBJ whole genome shotgun (WGS) entry which is preliminary data.</text>
</comment>
<dbReference type="EMBL" id="JARIHO010000009">
    <property type="protein sequence ID" value="KAJ7355766.1"/>
    <property type="molecule type" value="Genomic_DNA"/>
</dbReference>
<keyword evidence="5" id="KW-0472">Membrane</keyword>
<evidence type="ECO:0000313" key="7">
    <source>
        <dbReference type="EMBL" id="KAJ7355766.1"/>
    </source>
</evidence>
<dbReference type="SUPFAM" id="SSF51395">
    <property type="entry name" value="FMN-linked oxidoreductases"/>
    <property type="match status" value="1"/>
</dbReference>
<comment type="similarity">
    <text evidence="1">Belongs to the NADH:flavin oxidoreductase/NADH oxidase family.</text>
</comment>
<keyword evidence="5" id="KW-1133">Transmembrane helix</keyword>
<accession>A0AAD7AEH3</accession>
<feature type="transmembrane region" description="Helical" evidence="5">
    <location>
        <begin position="409"/>
        <end position="427"/>
    </location>
</feature>
<sequence>MPDNENAIFSPAVLPSGRILHNRLVKVALYEHLAALFDGRPNRFHSELYSKWSTYDWGMIITGNVQVSPQHLCLARDLILPRELSEPNVRPFRNLAAAIHGQRAEKPLAIMQLNHSGRQSPNILGGRRPFASPLGPSSIRLGASLKQSGILSDLMHRLMFQVPRSMSLAEIDDVVAAFVRGAELAAQTGFDGVELHAAHGYLLAQFISPKSNARTDDYSCSLGNALRLLHRIVTETRAAVPGDFVLGIKINSADYAESYTAGDVSPALDHIRTIASWGLVDFIEISGGDYEKPDFLTYTSSPSSRQGLFADFAHHALRAVAVFPRAPLILLTGGLATPAQLRTALSSRHAHLLGLGRSAILRPDLPQLLTHIPPDSQQLPFAAAPDLGVGVGGGGGSWTRRQVAFAIEYLPRIKLLGAGAAMAWYVVALRRLAVANAGAGSVMRTPAPDYSIGALGGVWWMWAWFGPESPALTMVVVLGISVLAACVAAQVLLAG</sequence>
<keyword evidence="3" id="KW-0288">FMN</keyword>
<keyword evidence="5" id="KW-0812">Transmembrane</keyword>
<evidence type="ECO:0000256" key="4">
    <source>
        <dbReference type="ARBA" id="ARBA00023002"/>
    </source>
</evidence>
<keyword evidence="2" id="KW-0285">Flavoprotein</keyword>
<proteinExistence type="inferred from homology"/>
<feature type="transmembrane region" description="Helical" evidence="5">
    <location>
        <begin position="471"/>
        <end position="493"/>
    </location>
</feature>
<dbReference type="Gene3D" id="3.20.20.70">
    <property type="entry name" value="Aldolase class I"/>
    <property type="match status" value="1"/>
</dbReference>
<evidence type="ECO:0000313" key="8">
    <source>
        <dbReference type="Proteomes" id="UP001218218"/>
    </source>
</evidence>
<evidence type="ECO:0000256" key="3">
    <source>
        <dbReference type="ARBA" id="ARBA00022643"/>
    </source>
</evidence>
<protein>
    <recommendedName>
        <fullName evidence="6">NADH:flavin oxidoreductase/NADH oxidase N-terminal domain-containing protein</fullName>
    </recommendedName>
</protein>
<dbReference type="InterPro" id="IPR013785">
    <property type="entry name" value="Aldolase_TIM"/>
</dbReference>
<keyword evidence="8" id="KW-1185">Reference proteome</keyword>
<feature type="domain" description="NADH:flavin oxidoreductase/NADH oxidase N-terminal" evidence="6">
    <location>
        <begin position="8"/>
        <end position="369"/>
    </location>
</feature>
<dbReference type="GO" id="GO:0010181">
    <property type="term" value="F:FMN binding"/>
    <property type="evidence" value="ECO:0007669"/>
    <property type="project" value="InterPro"/>
</dbReference>
<evidence type="ECO:0000256" key="2">
    <source>
        <dbReference type="ARBA" id="ARBA00022630"/>
    </source>
</evidence>
<evidence type="ECO:0000259" key="6">
    <source>
        <dbReference type="Pfam" id="PF00724"/>
    </source>
</evidence>
<organism evidence="7 8">
    <name type="scientific">Mycena albidolilacea</name>
    <dbReference type="NCBI Taxonomy" id="1033008"/>
    <lineage>
        <taxon>Eukaryota</taxon>
        <taxon>Fungi</taxon>
        <taxon>Dikarya</taxon>
        <taxon>Basidiomycota</taxon>
        <taxon>Agaricomycotina</taxon>
        <taxon>Agaricomycetes</taxon>
        <taxon>Agaricomycetidae</taxon>
        <taxon>Agaricales</taxon>
        <taxon>Marasmiineae</taxon>
        <taxon>Mycenaceae</taxon>
        <taxon>Mycena</taxon>
    </lineage>
</organism>